<keyword evidence="5" id="KW-0812">Transmembrane</keyword>
<keyword evidence="5" id="KW-0472">Membrane</keyword>
<keyword evidence="9" id="KW-1185">Reference proteome</keyword>
<dbReference type="Gene3D" id="2.40.260.10">
    <property type="entry name" value="Sortase"/>
    <property type="match status" value="1"/>
</dbReference>
<name>A0AAN2QUZ2_9LACO</name>
<evidence type="ECO:0000256" key="5">
    <source>
        <dbReference type="SAM" id="Phobius"/>
    </source>
</evidence>
<gene>
    <name evidence="6" type="ORF">KSL4_0040</name>
    <name evidence="7" type="ORF">PL111_0732</name>
</gene>
<dbReference type="AlphaFoldDB" id="A0AAN2QUZ2"/>
<proteinExistence type="predicted"/>
<dbReference type="EMBL" id="FBTB01000005">
    <property type="protein sequence ID" value="CUW04848.1"/>
    <property type="molecule type" value="Genomic_DNA"/>
</dbReference>
<evidence type="ECO:0000313" key="8">
    <source>
        <dbReference type="Proteomes" id="UP000198868"/>
    </source>
</evidence>
<dbReference type="InterPro" id="IPR042007">
    <property type="entry name" value="Sortase_A"/>
</dbReference>
<accession>A0AAN2QUZ2</accession>
<comment type="caution">
    <text evidence="7">The sequence shown here is derived from an EMBL/GenBank/DDBJ whole genome shotgun (WGS) entry which is preliminary data.</text>
</comment>
<feature type="transmembrane region" description="Helical" evidence="5">
    <location>
        <begin position="25"/>
        <end position="43"/>
    </location>
</feature>
<dbReference type="GO" id="GO:0006508">
    <property type="term" value="P:proteolysis"/>
    <property type="evidence" value="ECO:0007669"/>
    <property type="project" value="UniProtKB-KW"/>
</dbReference>
<keyword evidence="5" id="KW-1133">Transmembrane helix</keyword>
<dbReference type="SUPFAM" id="SSF63817">
    <property type="entry name" value="Sortase"/>
    <property type="match status" value="1"/>
</dbReference>
<feature type="active site" description="Proton donor/acceptor" evidence="4">
    <location>
        <position position="158"/>
    </location>
</feature>
<dbReference type="EMBL" id="FBTU01000012">
    <property type="protein sequence ID" value="CUW07932.1"/>
    <property type="molecule type" value="Genomic_DNA"/>
</dbReference>
<dbReference type="InterPro" id="IPR005754">
    <property type="entry name" value="Sortase"/>
</dbReference>
<evidence type="ECO:0000256" key="3">
    <source>
        <dbReference type="ARBA" id="ARBA00022807"/>
    </source>
</evidence>
<evidence type="ECO:0000313" key="7">
    <source>
        <dbReference type="EMBL" id="CUW07932.1"/>
    </source>
</evidence>
<reference evidence="8 9" key="1">
    <citation type="submission" date="2015-12" db="EMBL/GenBank/DDBJ databases">
        <authorList>
            <person name="Andreevskaya M."/>
        </authorList>
    </citation>
    <scope>NUCLEOTIDE SEQUENCE [LARGE SCALE GENOMIC DNA]</scope>
    <source>
        <strain evidence="6 9">KSL4-2</strain>
        <strain evidence="7 8">PL111</strain>
    </source>
</reference>
<keyword evidence="1" id="KW-0645">Protease</keyword>
<keyword evidence="2" id="KW-0378">Hydrolase</keyword>
<dbReference type="InterPro" id="IPR023365">
    <property type="entry name" value="Sortase_dom-sf"/>
</dbReference>
<evidence type="ECO:0000256" key="1">
    <source>
        <dbReference type="ARBA" id="ARBA00022670"/>
    </source>
</evidence>
<dbReference type="Pfam" id="PF04203">
    <property type="entry name" value="Sortase"/>
    <property type="match status" value="1"/>
</dbReference>
<evidence type="ECO:0000313" key="6">
    <source>
        <dbReference type="EMBL" id="CUW04848.1"/>
    </source>
</evidence>
<dbReference type="RefSeq" id="WP_010384088.1">
    <property type="nucleotide sequence ID" value="NZ_FBSX01000029.1"/>
</dbReference>
<feature type="active site" description="Acyl-thioester intermediate" evidence="4">
    <location>
        <position position="232"/>
    </location>
</feature>
<dbReference type="GO" id="GO:0008234">
    <property type="term" value="F:cysteine-type peptidase activity"/>
    <property type="evidence" value="ECO:0007669"/>
    <property type="project" value="UniProtKB-KW"/>
</dbReference>
<evidence type="ECO:0000256" key="4">
    <source>
        <dbReference type="PIRSR" id="PIRSR605754-1"/>
    </source>
</evidence>
<sequence>MTNQSNEPYTFYQEKKPRMTYKKRIITAGIVLAVIGGVTMGMICHAHHTAQAANYYQAQDVKVKHKIATGAQRQKVLATQYSGNTAISSSAQIKQYRQLPGQLYLVGYIAIPVQDGVKNPVTTMQINEGATNKVLAYGAGTVKSGQNMGEANFSLAAHNYGDNKTGFSPLQSSIDVDKHPKAYLSDGNKIYIYQFNSKNESVSGNTVVNYKNTSVASDKRVTNKPLLTLVTCDEPGWFNLHPENRKVLTAHLLSETSVSDASKTNQQLFTN</sequence>
<evidence type="ECO:0000313" key="9">
    <source>
        <dbReference type="Proteomes" id="UP000199047"/>
    </source>
</evidence>
<protein>
    <recommendedName>
        <fullName evidence="10">Sortase A, LPXTG specific</fullName>
    </recommendedName>
</protein>
<dbReference type="CDD" id="cd06165">
    <property type="entry name" value="Sortase_A"/>
    <property type="match status" value="1"/>
</dbReference>
<evidence type="ECO:0008006" key="10">
    <source>
        <dbReference type="Google" id="ProtNLM"/>
    </source>
</evidence>
<dbReference type="Proteomes" id="UP000199047">
    <property type="component" value="Unassembled WGS sequence"/>
</dbReference>
<organism evidence="7 8">
    <name type="scientific">Leuconostoc inhae</name>
    <dbReference type="NCBI Taxonomy" id="178001"/>
    <lineage>
        <taxon>Bacteria</taxon>
        <taxon>Bacillati</taxon>
        <taxon>Bacillota</taxon>
        <taxon>Bacilli</taxon>
        <taxon>Lactobacillales</taxon>
        <taxon>Lactobacillaceae</taxon>
        <taxon>Leuconostoc</taxon>
    </lineage>
</organism>
<evidence type="ECO:0000256" key="2">
    <source>
        <dbReference type="ARBA" id="ARBA00022801"/>
    </source>
</evidence>
<keyword evidence="3" id="KW-0788">Thiol protease</keyword>
<dbReference type="Proteomes" id="UP000198868">
    <property type="component" value="Unassembled WGS sequence"/>
</dbReference>